<sequence length="398" mass="45986">MKISIKKRYILLVAFSVFFQLETFSQVGKEITIGTKYKIASKILNTERTYIVNLPDSYNSEGTQTYPVIVIIDGGYYFNLFTGIIGEMSNNEQVPEMIIIGLLKVDRVKDYTPTNSIISLNGNKDENYLKTSGASKLFLDFIEKELLVEIDNKYRTNSFNVMVGQSFGGLLVATSYLSSRTLFGGYIAIDPSFWWDNQYIVKEIDNINIKKIENNYFYLSSANKYENFSGATHIFELNRNSHDTFYSKLMSKGISYSNIRIQYLEEENHSTSPLLSLYNGLKFIYKDYFLKDIQTKSIDQIKAYYKKKYGGKFLPPESIINNIAYSHLRNEDSRELAIQFFKLNTLNYPNSFNAFDSLGEAYLFVNDKNKALENYEKSLRLNPNSENTKQAIEKLKKE</sequence>
<accession>A0A2S7KW21</accession>
<protein>
    <submittedName>
        <fullName evidence="4">Uncharacterized protein</fullName>
    </submittedName>
</protein>
<dbReference type="SMART" id="SM00028">
    <property type="entry name" value="TPR"/>
    <property type="match status" value="1"/>
</dbReference>
<dbReference type="Proteomes" id="UP000239522">
    <property type="component" value="Unassembled WGS sequence"/>
</dbReference>
<evidence type="ECO:0000256" key="1">
    <source>
        <dbReference type="ARBA" id="ARBA00005622"/>
    </source>
</evidence>
<dbReference type="Gene3D" id="3.40.50.1820">
    <property type="entry name" value="alpha/beta hydrolase"/>
    <property type="match status" value="1"/>
</dbReference>
<evidence type="ECO:0000313" key="4">
    <source>
        <dbReference type="EMBL" id="PQB06839.1"/>
    </source>
</evidence>
<dbReference type="OrthoDB" id="9784036at2"/>
<keyword evidence="5" id="KW-1185">Reference proteome</keyword>
<dbReference type="PANTHER" id="PTHR40841:SF2">
    <property type="entry name" value="SIDEROPHORE-DEGRADING ESTERASE (EUROFUNG)"/>
    <property type="match status" value="1"/>
</dbReference>
<name>A0A2S7KW21_9FLAO</name>
<comment type="similarity">
    <text evidence="1">Belongs to the esterase D family.</text>
</comment>
<proteinExistence type="inferred from homology"/>
<dbReference type="AlphaFoldDB" id="A0A2S7KW21"/>
<dbReference type="InterPro" id="IPR052558">
    <property type="entry name" value="Siderophore_Hydrolase_D"/>
</dbReference>
<dbReference type="PROSITE" id="PS50005">
    <property type="entry name" value="TPR"/>
    <property type="match status" value="1"/>
</dbReference>
<dbReference type="EMBL" id="MQUA01000013">
    <property type="protein sequence ID" value="PQB06839.1"/>
    <property type="molecule type" value="Genomic_DNA"/>
</dbReference>
<dbReference type="GO" id="GO:0016788">
    <property type="term" value="F:hydrolase activity, acting on ester bonds"/>
    <property type="evidence" value="ECO:0007669"/>
    <property type="project" value="TreeGrafter"/>
</dbReference>
<dbReference type="InterPro" id="IPR029058">
    <property type="entry name" value="AB_hydrolase_fold"/>
</dbReference>
<evidence type="ECO:0000256" key="2">
    <source>
        <dbReference type="ARBA" id="ARBA00022801"/>
    </source>
</evidence>
<feature type="repeat" description="TPR" evidence="3">
    <location>
        <begin position="352"/>
        <end position="385"/>
    </location>
</feature>
<evidence type="ECO:0000313" key="5">
    <source>
        <dbReference type="Proteomes" id="UP000239522"/>
    </source>
</evidence>
<organism evidence="4 5">
    <name type="scientific">Polaribacter filamentus</name>
    <dbReference type="NCBI Taxonomy" id="53483"/>
    <lineage>
        <taxon>Bacteria</taxon>
        <taxon>Pseudomonadati</taxon>
        <taxon>Bacteroidota</taxon>
        <taxon>Flavobacteriia</taxon>
        <taxon>Flavobacteriales</taxon>
        <taxon>Flavobacteriaceae</taxon>
    </lineage>
</organism>
<dbReference type="Pfam" id="PF00756">
    <property type="entry name" value="Esterase"/>
    <property type="match status" value="1"/>
</dbReference>
<dbReference type="SUPFAM" id="SSF48452">
    <property type="entry name" value="TPR-like"/>
    <property type="match status" value="1"/>
</dbReference>
<dbReference type="RefSeq" id="WP_104809083.1">
    <property type="nucleotide sequence ID" value="NZ_MQUA01000013.1"/>
</dbReference>
<evidence type="ECO:0000256" key="3">
    <source>
        <dbReference type="PROSITE-ProRule" id="PRU00339"/>
    </source>
</evidence>
<dbReference type="Gene3D" id="1.25.40.10">
    <property type="entry name" value="Tetratricopeptide repeat domain"/>
    <property type="match status" value="1"/>
</dbReference>
<keyword evidence="2" id="KW-0378">Hydrolase</keyword>
<comment type="caution">
    <text evidence="4">The sequence shown here is derived from an EMBL/GenBank/DDBJ whole genome shotgun (WGS) entry which is preliminary data.</text>
</comment>
<dbReference type="PROSITE" id="PS50293">
    <property type="entry name" value="TPR_REGION"/>
    <property type="match status" value="1"/>
</dbReference>
<dbReference type="InterPro" id="IPR000801">
    <property type="entry name" value="Esterase-like"/>
</dbReference>
<keyword evidence="3" id="KW-0802">TPR repeat</keyword>
<reference evidence="4 5" key="1">
    <citation type="submission" date="2016-11" db="EMBL/GenBank/DDBJ databases">
        <title>Trade-off between light-utilization and light-protection in marine flavobacteria.</title>
        <authorList>
            <person name="Kumagai Y."/>
        </authorList>
    </citation>
    <scope>NUCLEOTIDE SEQUENCE [LARGE SCALE GENOMIC DNA]</scope>
    <source>
        <strain evidence="4 5">ATCC 700397</strain>
    </source>
</reference>
<dbReference type="PANTHER" id="PTHR40841">
    <property type="entry name" value="SIDEROPHORE TRIACETYLFUSARININE C ESTERASE"/>
    <property type="match status" value="1"/>
</dbReference>
<dbReference type="InterPro" id="IPR011990">
    <property type="entry name" value="TPR-like_helical_dom_sf"/>
</dbReference>
<dbReference type="InterPro" id="IPR019734">
    <property type="entry name" value="TPR_rpt"/>
</dbReference>
<dbReference type="SUPFAM" id="SSF53474">
    <property type="entry name" value="alpha/beta-Hydrolases"/>
    <property type="match status" value="1"/>
</dbReference>
<gene>
    <name evidence="4" type="ORF">BST83_06495</name>
</gene>